<sequence>MTPEQFADELAREGFEPAVTVTREAGGMLGDHTHPFEAKALILSGDIRIATATSERVYQAGDVFHLAAEEPHSEFYGMLGVQYLVGRKTPAAA</sequence>
<dbReference type="InterPro" id="IPR011051">
    <property type="entry name" value="RmlC_Cupin_sf"/>
</dbReference>
<keyword evidence="1" id="KW-0560">Oxidoreductase</keyword>
<comment type="caution">
    <text evidence="1">The sequence shown here is derived from an EMBL/GenBank/DDBJ whole genome shotgun (WGS) entry which is preliminary data.</text>
</comment>
<accession>A0AAJ2BWK6</accession>
<keyword evidence="1" id="KW-0223">Dioxygenase</keyword>
<organism evidence="1 4">
    <name type="scientific">Acidovorax delafieldii</name>
    <name type="common">Pseudomonas delafieldii</name>
    <dbReference type="NCBI Taxonomy" id="47920"/>
    <lineage>
        <taxon>Bacteria</taxon>
        <taxon>Pseudomonadati</taxon>
        <taxon>Pseudomonadota</taxon>
        <taxon>Betaproteobacteria</taxon>
        <taxon>Burkholderiales</taxon>
        <taxon>Comamonadaceae</taxon>
        <taxon>Acidovorax</taxon>
    </lineage>
</organism>
<dbReference type="Proteomes" id="UP001249076">
    <property type="component" value="Unassembled WGS sequence"/>
</dbReference>
<evidence type="ECO:0000313" key="3">
    <source>
        <dbReference type="Proteomes" id="UP001249076"/>
    </source>
</evidence>
<dbReference type="AlphaFoldDB" id="A0AAJ2BWK6"/>
<evidence type="ECO:0000313" key="2">
    <source>
        <dbReference type="EMBL" id="MDR6839523.1"/>
    </source>
</evidence>
<dbReference type="RefSeq" id="WP_108625916.1">
    <property type="nucleotide sequence ID" value="NZ_JAVDTL010000009.1"/>
</dbReference>
<gene>
    <name evidence="1" type="ORF">J2W88_004454</name>
    <name evidence="2" type="ORF">J2W93_004391</name>
</gene>
<dbReference type="EMBL" id="JAVDTS010000009">
    <property type="protein sequence ID" value="MDR6839523.1"/>
    <property type="molecule type" value="Genomic_DNA"/>
</dbReference>
<name>A0AAJ2BWK6_ACIDE</name>
<dbReference type="SUPFAM" id="SSF51182">
    <property type="entry name" value="RmlC-like cupins"/>
    <property type="match status" value="1"/>
</dbReference>
<evidence type="ECO:0000313" key="1">
    <source>
        <dbReference type="EMBL" id="MDR6769146.1"/>
    </source>
</evidence>
<dbReference type="Proteomes" id="UP001253458">
    <property type="component" value="Unassembled WGS sequence"/>
</dbReference>
<evidence type="ECO:0000313" key="4">
    <source>
        <dbReference type="Proteomes" id="UP001253458"/>
    </source>
</evidence>
<dbReference type="Gene3D" id="2.60.120.10">
    <property type="entry name" value="Jelly Rolls"/>
    <property type="match status" value="1"/>
</dbReference>
<protein>
    <submittedName>
        <fullName evidence="1">Quercetin dioxygenase-like cupin family protein</fullName>
    </submittedName>
</protein>
<reference evidence="1 3" key="1">
    <citation type="submission" date="2023-07" db="EMBL/GenBank/DDBJ databases">
        <title>Sorghum-associated microbial communities from plants grown in Nebraska, USA.</title>
        <authorList>
            <person name="Schachtman D."/>
        </authorList>
    </citation>
    <scope>NUCLEOTIDE SEQUENCE</scope>
    <source>
        <strain evidence="2 3">BE105</strain>
        <strain evidence="1">BE69</strain>
    </source>
</reference>
<dbReference type="GO" id="GO:0051213">
    <property type="term" value="F:dioxygenase activity"/>
    <property type="evidence" value="ECO:0007669"/>
    <property type="project" value="UniProtKB-KW"/>
</dbReference>
<dbReference type="EMBL" id="JAVDTL010000009">
    <property type="protein sequence ID" value="MDR6769146.1"/>
    <property type="molecule type" value="Genomic_DNA"/>
</dbReference>
<dbReference type="InterPro" id="IPR014710">
    <property type="entry name" value="RmlC-like_jellyroll"/>
</dbReference>
<keyword evidence="3" id="KW-1185">Reference proteome</keyword>
<proteinExistence type="predicted"/>